<accession>A0A2H0UK76</accession>
<organism evidence="2 3">
    <name type="scientific">Candidatus Harrisonbacteria bacterium CG10_big_fil_rev_8_21_14_0_10_49_15</name>
    <dbReference type="NCBI Taxonomy" id="1974587"/>
    <lineage>
        <taxon>Bacteria</taxon>
        <taxon>Candidatus Harrisoniibacteriota</taxon>
    </lineage>
</organism>
<sequence length="273" mass="29368">MNKEKVITVGGLLILIGIAGFLVGSRPIERQEPVALAPAEVAIPWAGMGAQLVEYGVIDEPAFRSLYPSRQESVDAVLSPNTDAPLVMTAENADMVLNALWAFGLANKNVILEEGPMVDPRYGGAGNFAATGGWSLAKGDPMQYYSEFPFVVLTDGQQALVEKVSKTIYRPCCDNPTYFPDCNHGMAMLGLLELLASQGASENELYQAALGAQRLWFPQQFAVVEQYLAIQGKIVKDLPVEELLGKEYFSASGYQRVLSEVKPKSAGGASCGV</sequence>
<dbReference type="Proteomes" id="UP000229526">
    <property type="component" value="Unassembled WGS sequence"/>
</dbReference>
<keyword evidence="1" id="KW-0472">Membrane</keyword>
<protein>
    <submittedName>
        <fullName evidence="2">Uncharacterized protein</fullName>
    </submittedName>
</protein>
<comment type="caution">
    <text evidence="2">The sequence shown here is derived from an EMBL/GenBank/DDBJ whole genome shotgun (WGS) entry which is preliminary data.</text>
</comment>
<evidence type="ECO:0000313" key="2">
    <source>
        <dbReference type="EMBL" id="PIR86807.1"/>
    </source>
</evidence>
<proteinExistence type="predicted"/>
<gene>
    <name evidence="2" type="ORF">COU11_03830</name>
</gene>
<evidence type="ECO:0000313" key="3">
    <source>
        <dbReference type="Proteomes" id="UP000229526"/>
    </source>
</evidence>
<reference evidence="3" key="1">
    <citation type="submission" date="2017-09" db="EMBL/GenBank/DDBJ databases">
        <title>Depth-based differentiation of microbial function through sediment-hosted aquifers and enrichment of novel symbionts in the deep terrestrial subsurface.</title>
        <authorList>
            <person name="Probst A.J."/>
            <person name="Ladd B."/>
            <person name="Jarett J.K."/>
            <person name="Geller-Mcgrath D.E."/>
            <person name="Sieber C.M.K."/>
            <person name="Emerson J.B."/>
            <person name="Anantharaman K."/>
            <person name="Thomas B.C."/>
            <person name="Malmstrom R."/>
            <person name="Stieglmeier M."/>
            <person name="Klingl A."/>
            <person name="Woyke T."/>
            <person name="Ryan C.M."/>
            <person name="Banfield J.F."/>
        </authorList>
    </citation>
    <scope>NUCLEOTIDE SEQUENCE [LARGE SCALE GENOMIC DNA]</scope>
</reference>
<dbReference type="EMBL" id="PFBD01000025">
    <property type="protein sequence ID" value="PIR86807.1"/>
    <property type="molecule type" value="Genomic_DNA"/>
</dbReference>
<evidence type="ECO:0000256" key="1">
    <source>
        <dbReference type="SAM" id="Phobius"/>
    </source>
</evidence>
<keyword evidence="1" id="KW-0812">Transmembrane</keyword>
<keyword evidence="1" id="KW-1133">Transmembrane helix</keyword>
<name>A0A2H0UK76_9BACT</name>
<dbReference type="AlphaFoldDB" id="A0A2H0UK76"/>
<feature type="transmembrane region" description="Helical" evidence="1">
    <location>
        <begin position="6"/>
        <end position="24"/>
    </location>
</feature>